<dbReference type="EMBL" id="JAJEQM010000022">
    <property type="protein sequence ID" value="MCC2211670.1"/>
    <property type="molecule type" value="Genomic_DNA"/>
</dbReference>
<evidence type="ECO:0000256" key="4">
    <source>
        <dbReference type="ARBA" id="ARBA00022833"/>
    </source>
</evidence>
<dbReference type="InterPro" id="IPR001279">
    <property type="entry name" value="Metallo-B-lactamas"/>
</dbReference>
<evidence type="ECO:0000256" key="2">
    <source>
        <dbReference type="ARBA" id="ARBA00022723"/>
    </source>
</evidence>
<organism evidence="6 7">
    <name type="scientific">Hominilimicola fabiformis</name>
    <dbReference type="NCBI Taxonomy" id="2885356"/>
    <lineage>
        <taxon>Bacteria</taxon>
        <taxon>Bacillati</taxon>
        <taxon>Bacillota</taxon>
        <taxon>Clostridia</taxon>
        <taxon>Eubacteriales</taxon>
        <taxon>Oscillospiraceae</taxon>
        <taxon>Hominilimicola</taxon>
    </lineage>
</organism>
<gene>
    <name evidence="6" type="ORF">LKE05_12855</name>
</gene>
<dbReference type="Gene3D" id="3.60.15.10">
    <property type="entry name" value="Ribonuclease Z/Hydroxyacylglutathione hydrolase-like"/>
    <property type="match status" value="1"/>
</dbReference>
<dbReference type="SMART" id="SM00849">
    <property type="entry name" value="Lactamase_B"/>
    <property type="match status" value="1"/>
</dbReference>
<keyword evidence="4" id="KW-0862">Zinc</keyword>
<name>A0AAE3E0H3_9FIRM</name>
<comment type="cofactor">
    <cofactor evidence="1">
        <name>Zn(2+)</name>
        <dbReference type="ChEBI" id="CHEBI:29105"/>
    </cofactor>
</comment>
<dbReference type="Pfam" id="PF00753">
    <property type="entry name" value="Lactamase_B"/>
    <property type="match status" value="1"/>
</dbReference>
<dbReference type="PANTHER" id="PTHR46233">
    <property type="entry name" value="HYDROXYACYLGLUTATHIONE HYDROLASE GLOC"/>
    <property type="match status" value="1"/>
</dbReference>
<dbReference type="RefSeq" id="WP_308457104.1">
    <property type="nucleotide sequence ID" value="NZ_JAJEQM010000022.1"/>
</dbReference>
<sequence>MKIKTVNNYYTDENTYIVYDENTKNGLVIDPGYKCDGILKVAQDDGVNIKYVLITHCHYDHISDMEQLREKTGAKLVSGDKASINITDPDINLSYSGLGYELSAKNSDIVLKDNEELNIDGLNIKCIYTPGHTNCGVCYLINNEKLFTGDTLFLRSVGRSDLPTGDGDTLVKSIKTRIYTLDDDTEVFPGHGGQSSVGYEKKYNMYIKG</sequence>
<evidence type="ECO:0000313" key="6">
    <source>
        <dbReference type="EMBL" id="MCC2211670.1"/>
    </source>
</evidence>
<keyword evidence="3" id="KW-0378">Hydrolase</keyword>
<feature type="domain" description="Metallo-beta-lactamase" evidence="5">
    <location>
        <begin position="12"/>
        <end position="191"/>
    </location>
</feature>
<dbReference type="CDD" id="cd06262">
    <property type="entry name" value="metallo-hydrolase-like_MBL-fold"/>
    <property type="match status" value="1"/>
</dbReference>
<reference evidence="6 7" key="1">
    <citation type="submission" date="2021-10" db="EMBL/GenBank/DDBJ databases">
        <title>Anaerobic single-cell dispensing facilitates the cultivation of human gut bacteria.</title>
        <authorList>
            <person name="Afrizal A."/>
        </authorList>
    </citation>
    <scope>NUCLEOTIDE SEQUENCE [LARGE SCALE GENOMIC DNA]</scope>
    <source>
        <strain evidence="6 7">CLA-AA-H232</strain>
    </source>
</reference>
<dbReference type="PANTHER" id="PTHR46233:SF3">
    <property type="entry name" value="HYDROXYACYLGLUTATHIONE HYDROLASE GLOC"/>
    <property type="match status" value="1"/>
</dbReference>
<keyword evidence="2" id="KW-0479">Metal-binding</keyword>
<keyword evidence="7" id="KW-1185">Reference proteome</keyword>
<dbReference type="GO" id="GO:0016787">
    <property type="term" value="F:hydrolase activity"/>
    <property type="evidence" value="ECO:0007669"/>
    <property type="project" value="UniProtKB-KW"/>
</dbReference>
<dbReference type="AlphaFoldDB" id="A0AAE3E0H3"/>
<dbReference type="Proteomes" id="UP001198242">
    <property type="component" value="Unassembled WGS sequence"/>
</dbReference>
<dbReference type="SUPFAM" id="SSF56281">
    <property type="entry name" value="Metallo-hydrolase/oxidoreductase"/>
    <property type="match status" value="1"/>
</dbReference>
<evidence type="ECO:0000313" key="7">
    <source>
        <dbReference type="Proteomes" id="UP001198242"/>
    </source>
</evidence>
<protein>
    <submittedName>
        <fullName evidence="6">MBL fold metallo-hydrolase</fullName>
    </submittedName>
</protein>
<evidence type="ECO:0000256" key="3">
    <source>
        <dbReference type="ARBA" id="ARBA00022801"/>
    </source>
</evidence>
<accession>A0AAE3E0H3</accession>
<dbReference type="GO" id="GO:0046872">
    <property type="term" value="F:metal ion binding"/>
    <property type="evidence" value="ECO:0007669"/>
    <property type="project" value="UniProtKB-KW"/>
</dbReference>
<dbReference type="InterPro" id="IPR036866">
    <property type="entry name" value="RibonucZ/Hydroxyglut_hydro"/>
</dbReference>
<evidence type="ECO:0000259" key="5">
    <source>
        <dbReference type="SMART" id="SM00849"/>
    </source>
</evidence>
<dbReference type="InterPro" id="IPR051453">
    <property type="entry name" value="MBL_Glyoxalase_II"/>
</dbReference>
<comment type="caution">
    <text evidence="6">The sequence shown here is derived from an EMBL/GenBank/DDBJ whole genome shotgun (WGS) entry which is preliminary data.</text>
</comment>
<proteinExistence type="predicted"/>
<evidence type="ECO:0000256" key="1">
    <source>
        <dbReference type="ARBA" id="ARBA00001947"/>
    </source>
</evidence>